<sequence length="215" mass="24984">MTIDLYYIPDSPNCRPVLMTAKHLKVPLNLKIVKLWEGEHMKPEYEKLNPQKCVPTLVDDGFVLGESRAIISYLANKYAPDSDIYPKCPKQRAVVDRMLYFDIGSLMKSIWDWIAPQGFEKKPPNADLEKAFVKHLNILNDRFLKEHKYVAGDHLTIADFAILSSVTTLFSLDYDLSKYANITSWLDRLEKQLPFWKEHVTEPVHEFKNWIKSNA</sequence>
<dbReference type="SUPFAM" id="SSF47616">
    <property type="entry name" value="GST C-terminal domain-like"/>
    <property type="match status" value="1"/>
</dbReference>
<dbReference type="OrthoDB" id="6507003at2759"/>
<dbReference type="PROSITE" id="PS50404">
    <property type="entry name" value="GST_NTER"/>
    <property type="match status" value="1"/>
</dbReference>
<dbReference type="PROSITE" id="PS50405">
    <property type="entry name" value="GST_CTER"/>
    <property type="match status" value="1"/>
</dbReference>
<dbReference type="SFLD" id="SFLDS00019">
    <property type="entry name" value="Glutathione_Transferase_(cytos"/>
    <property type="match status" value="1"/>
</dbReference>
<evidence type="ECO:0000313" key="4">
    <source>
        <dbReference type="EMBL" id="RWS30476.1"/>
    </source>
</evidence>
<dbReference type="Gene3D" id="3.40.30.10">
    <property type="entry name" value="Glutaredoxin"/>
    <property type="match status" value="1"/>
</dbReference>
<dbReference type="SFLD" id="SFLDG00358">
    <property type="entry name" value="Main_(cytGST)"/>
    <property type="match status" value="1"/>
</dbReference>
<dbReference type="AlphaFoldDB" id="A0A443SSE6"/>
<dbReference type="InterPro" id="IPR010987">
    <property type="entry name" value="Glutathione-S-Trfase_C-like"/>
</dbReference>
<dbReference type="STRING" id="299467.A0A443SSE6"/>
<dbReference type="GO" id="GO:0004364">
    <property type="term" value="F:glutathione transferase activity"/>
    <property type="evidence" value="ECO:0007669"/>
    <property type="project" value="TreeGrafter"/>
</dbReference>
<dbReference type="PANTHER" id="PTHR43969:SF9">
    <property type="entry name" value="GLUTATHIONE S TRANSFERASE D10, ISOFORM A-RELATED"/>
    <property type="match status" value="1"/>
</dbReference>
<keyword evidence="5" id="KW-1185">Reference proteome</keyword>
<dbReference type="CDD" id="cd03177">
    <property type="entry name" value="GST_C_Delta_Epsilon"/>
    <property type="match status" value="1"/>
</dbReference>
<dbReference type="FunFam" id="3.40.30.10:FF:000034">
    <property type="entry name" value="glutathione S-transferase 1"/>
    <property type="match status" value="1"/>
</dbReference>
<dbReference type="SUPFAM" id="SSF52833">
    <property type="entry name" value="Thioredoxin-like"/>
    <property type="match status" value="1"/>
</dbReference>
<dbReference type="SFLD" id="SFLDG01153">
    <property type="entry name" value="Main.4:_Theta-like"/>
    <property type="match status" value="1"/>
</dbReference>
<dbReference type="InterPro" id="IPR036282">
    <property type="entry name" value="Glutathione-S-Trfase_C_sf"/>
</dbReference>
<dbReference type="PANTHER" id="PTHR43969">
    <property type="entry name" value="GLUTATHIONE S TRANSFERASE D10, ISOFORM A-RELATED"/>
    <property type="match status" value="1"/>
</dbReference>
<dbReference type="InterPro" id="IPR040079">
    <property type="entry name" value="Glutathione_S-Trfase"/>
</dbReference>
<evidence type="ECO:0000256" key="1">
    <source>
        <dbReference type="ARBA" id="ARBA00011738"/>
    </source>
</evidence>
<name>A0A443SSE6_9ACAR</name>
<organism evidence="4 5">
    <name type="scientific">Leptotrombidium deliense</name>
    <dbReference type="NCBI Taxonomy" id="299467"/>
    <lineage>
        <taxon>Eukaryota</taxon>
        <taxon>Metazoa</taxon>
        <taxon>Ecdysozoa</taxon>
        <taxon>Arthropoda</taxon>
        <taxon>Chelicerata</taxon>
        <taxon>Arachnida</taxon>
        <taxon>Acari</taxon>
        <taxon>Acariformes</taxon>
        <taxon>Trombidiformes</taxon>
        <taxon>Prostigmata</taxon>
        <taxon>Anystina</taxon>
        <taxon>Parasitengona</taxon>
        <taxon>Trombiculoidea</taxon>
        <taxon>Trombiculidae</taxon>
        <taxon>Leptotrombidium</taxon>
    </lineage>
</organism>
<dbReference type="Pfam" id="PF00043">
    <property type="entry name" value="GST_C"/>
    <property type="match status" value="1"/>
</dbReference>
<dbReference type="FunFam" id="1.20.1050.10:FF:000007">
    <property type="entry name" value="Glutathione S-transferase 1-1"/>
    <property type="match status" value="1"/>
</dbReference>
<comment type="caution">
    <text evidence="4">The sequence shown here is derived from an EMBL/GenBank/DDBJ whole genome shotgun (WGS) entry which is preliminary data.</text>
</comment>
<evidence type="ECO:0000259" key="3">
    <source>
        <dbReference type="PROSITE" id="PS50405"/>
    </source>
</evidence>
<dbReference type="InterPro" id="IPR004045">
    <property type="entry name" value="Glutathione_S-Trfase_N"/>
</dbReference>
<keyword evidence="4" id="KW-0808">Transferase</keyword>
<dbReference type="InterPro" id="IPR004046">
    <property type="entry name" value="GST_C"/>
</dbReference>
<dbReference type="GO" id="GO:0006749">
    <property type="term" value="P:glutathione metabolic process"/>
    <property type="evidence" value="ECO:0007669"/>
    <property type="project" value="TreeGrafter"/>
</dbReference>
<dbReference type="CDD" id="cd03045">
    <property type="entry name" value="GST_N_Delta_Epsilon"/>
    <property type="match status" value="1"/>
</dbReference>
<dbReference type="EMBL" id="NCKV01000488">
    <property type="protein sequence ID" value="RWS30476.1"/>
    <property type="molecule type" value="Genomic_DNA"/>
</dbReference>
<evidence type="ECO:0000313" key="5">
    <source>
        <dbReference type="Proteomes" id="UP000288716"/>
    </source>
</evidence>
<evidence type="ECO:0000259" key="2">
    <source>
        <dbReference type="PROSITE" id="PS50404"/>
    </source>
</evidence>
<dbReference type="VEuPathDB" id="VectorBase:LDEU001565"/>
<comment type="subunit">
    <text evidence="1">Homodimer.</text>
</comment>
<protein>
    <submittedName>
        <fullName evidence="4">Glutathione S-transferase 1: isoform D-like protein</fullName>
    </submittedName>
</protein>
<feature type="domain" description="GST N-terminal" evidence="2">
    <location>
        <begin position="1"/>
        <end position="82"/>
    </location>
</feature>
<reference evidence="4 5" key="1">
    <citation type="journal article" date="2018" name="Gigascience">
        <title>Genomes of trombidid mites reveal novel predicted allergens and laterally-transferred genes associated with secondary metabolism.</title>
        <authorList>
            <person name="Dong X."/>
            <person name="Chaisiri K."/>
            <person name="Xia D."/>
            <person name="Armstrong S.D."/>
            <person name="Fang Y."/>
            <person name="Donnelly M.J."/>
            <person name="Kadowaki T."/>
            <person name="McGarry J.W."/>
            <person name="Darby A.C."/>
            <person name="Makepeace B.L."/>
        </authorList>
    </citation>
    <scope>NUCLEOTIDE SEQUENCE [LARGE SCALE GENOMIC DNA]</scope>
    <source>
        <strain evidence="4">UoL-UT</strain>
    </source>
</reference>
<accession>A0A443SSE6</accession>
<gene>
    <name evidence="4" type="ORF">B4U80_06022</name>
</gene>
<dbReference type="InterPro" id="IPR036249">
    <property type="entry name" value="Thioredoxin-like_sf"/>
</dbReference>
<dbReference type="Proteomes" id="UP000288716">
    <property type="component" value="Unassembled WGS sequence"/>
</dbReference>
<dbReference type="Pfam" id="PF13417">
    <property type="entry name" value="GST_N_3"/>
    <property type="match status" value="1"/>
</dbReference>
<feature type="domain" description="GST C-terminal" evidence="3">
    <location>
        <begin position="88"/>
        <end position="207"/>
    </location>
</feature>
<dbReference type="Gene3D" id="1.20.1050.10">
    <property type="match status" value="1"/>
</dbReference>
<proteinExistence type="predicted"/>